<keyword evidence="3" id="KW-1185">Reference proteome</keyword>
<reference evidence="2" key="2">
    <citation type="submission" date="2023-05" db="EMBL/GenBank/DDBJ databases">
        <authorList>
            <person name="Schelkunov M.I."/>
        </authorList>
    </citation>
    <scope>NUCLEOTIDE SEQUENCE</scope>
    <source>
        <strain evidence="2">Hsosn_3</strain>
        <tissue evidence="2">Leaf</tissue>
    </source>
</reference>
<name>A0AAD8MXP1_9APIA</name>
<proteinExistence type="predicted"/>
<organism evidence="2 3">
    <name type="scientific">Heracleum sosnowskyi</name>
    <dbReference type="NCBI Taxonomy" id="360622"/>
    <lineage>
        <taxon>Eukaryota</taxon>
        <taxon>Viridiplantae</taxon>
        <taxon>Streptophyta</taxon>
        <taxon>Embryophyta</taxon>
        <taxon>Tracheophyta</taxon>
        <taxon>Spermatophyta</taxon>
        <taxon>Magnoliopsida</taxon>
        <taxon>eudicotyledons</taxon>
        <taxon>Gunneridae</taxon>
        <taxon>Pentapetalae</taxon>
        <taxon>asterids</taxon>
        <taxon>campanulids</taxon>
        <taxon>Apiales</taxon>
        <taxon>Apiaceae</taxon>
        <taxon>Apioideae</taxon>
        <taxon>apioid superclade</taxon>
        <taxon>Tordylieae</taxon>
        <taxon>Tordyliinae</taxon>
        <taxon>Heracleum</taxon>
    </lineage>
</organism>
<sequence>MYCPSQVEYHIGTRRNKAGIIFNLNDVDWNASHRYVLFNSGSPKKEVSTKKAISAKKLVSTKKPQKRKYVTTHELQQKQKQKFTRKSPKLGKRMNLRSSQDLLTSQQDANAVKAKWALPGQPARLTKYEEGRIAQIQVNEQKLEELGIKKLVGVKACREINKPEDEEKYEALPRQSWVLGWPQIQADFGDYKISVKAPAAQKCNGKEKAQEECDDYNPENEEENDSNDTSERIKNAKKRKLVSRPQTRSRVNATAGTKAEKEVTSSSRVKLLKPTCSKLLKQSSKSGACGRVSDYLEMRDRQKQGMLTPTTKNVQESKLENIAEEEMKQPVSRNRKLLRELSNFPGTLAKDNVSLTYVNWRLVPAQLKKKMWDYTRDRYIIPDNGRH</sequence>
<dbReference type="EMBL" id="JAUIZM010000004">
    <property type="protein sequence ID" value="KAK1387543.1"/>
    <property type="molecule type" value="Genomic_DNA"/>
</dbReference>
<gene>
    <name evidence="2" type="ORF">POM88_015721</name>
</gene>
<dbReference type="AlphaFoldDB" id="A0AAD8MXP1"/>
<reference evidence="2" key="1">
    <citation type="submission" date="2023-02" db="EMBL/GenBank/DDBJ databases">
        <title>Genome of toxic invasive species Heracleum sosnowskyi carries increased number of genes despite the absence of recent whole-genome duplications.</title>
        <authorList>
            <person name="Schelkunov M."/>
            <person name="Shtratnikova V."/>
            <person name="Makarenko M."/>
            <person name="Klepikova A."/>
            <person name="Omelchenko D."/>
            <person name="Novikova G."/>
            <person name="Obukhova E."/>
            <person name="Bogdanov V."/>
            <person name="Penin A."/>
            <person name="Logacheva M."/>
        </authorList>
    </citation>
    <scope>NUCLEOTIDE SEQUENCE</scope>
    <source>
        <strain evidence="2">Hsosn_3</strain>
        <tissue evidence="2">Leaf</tissue>
    </source>
</reference>
<evidence type="ECO:0000313" key="2">
    <source>
        <dbReference type="EMBL" id="KAK1387543.1"/>
    </source>
</evidence>
<feature type="compositionally biased region" description="Acidic residues" evidence="1">
    <location>
        <begin position="212"/>
        <end position="228"/>
    </location>
</feature>
<dbReference type="Proteomes" id="UP001237642">
    <property type="component" value="Unassembled WGS sequence"/>
</dbReference>
<accession>A0AAD8MXP1</accession>
<evidence type="ECO:0000313" key="3">
    <source>
        <dbReference type="Proteomes" id="UP001237642"/>
    </source>
</evidence>
<evidence type="ECO:0000256" key="1">
    <source>
        <dbReference type="SAM" id="MobiDB-lite"/>
    </source>
</evidence>
<protein>
    <submittedName>
        <fullName evidence="2">Uncharacterized protein</fullName>
    </submittedName>
</protein>
<feature type="region of interest" description="Disordered" evidence="1">
    <location>
        <begin position="199"/>
        <end position="266"/>
    </location>
</feature>
<comment type="caution">
    <text evidence="2">The sequence shown here is derived from an EMBL/GenBank/DDBJ whole genome shotgun (WGS) entry which is preliminary data.</text>
</comment>
<feature type="compositionally biased region" description="Polar residues" evidence="1">
    <location>
        <begin position="244"/>
        <end position="255"/>
    </location>
</feature>